<protein>
    <submittedName>
        <fullName evidence="4">Formylglycine-generating enzyme, required for sulfatase activity, contains SUMF1/FGE domain</fullName>
    </submittedName>
</protein>
<feature type="transmembrane region" description="Helical" evidence="2">
    <location>
        <begin position="37"/>
        <end position="54"/>
    </location>
</feature>
<name>A0A1I4EIC1_9PROT</name>
<dbReference type="PANTHER" id="PTHR23150:SF35">
    <property type="entry name" value="BLL6746 PROTEIN"/>
    <property type="match status" value="1"/>
</dbReference>
<feature type="domain" description="Sulfatase-modifying factor enzyme-like" evidence="3">
    <location>
        <begin position="80"/>
        <end position="321"/>
    </location>
</feature>
<gene>
    <name evidence="4" type="ORF">SAMN05216302_102835</name>
</gene>
<keyword evidence="2" id="KW-0812">Transmembrane</keyword>
<dbReference type="STRING" id="52441.SAMN05216302_102835"/>
<dbReference type="EMBL" id="FOSP01000028">
    <property type="protein sequence ID" value="SFL04963.1"/>
    <property type="molecule type" value="Genomic_DNA"/>
</dbReference>
<evidence type="ECO:0000313" key="5">
    <source>
        <dbReference type="Proteomes" id="UP000199533"/>
    </source>
</evidence>
<accession>A0A1I4EIC1</accession>
<evidence type="ECO:0000256" key="1">
    <source>
        <dbReference type="SAM" id="MobiDB-lite"/>
    </source>
</evidence>
<proteinExistence type="predicted"/>
<dbReference type="OrthoDB" id="9768004at2"/>
<feature type="compositionally biased region" description="Basic and acidic residues" evidence="1">
    <location>
        <begin position="12"/>
        <end position="22"/>
    </location>
</feature>
<dbReference type="Pfam" id="PF03781">
    <property type="entry name" value="FGE-sulfatase"/>
    <property type="match status" value="1"/>
</dbReference>
<dbReference type="InterPro" id="IPR042095">
    <property type="entry name" value="SUMF_sf"/>
</dbReference>
<keyword evidence="2" id="KW-1133">Transmembrane helix</keyword>
<dbReference type="InterPro" id="IPR005532">
    <property type="entry name" value="SUMF_dom"/>
</dbReference>
<dbReference type="Gene3D" id="3.90.1580.10">
    <property type="entry name" value="paralog of FGE (formylglycine-generating enzyme)"/>
    <property type="match status" value="1"/>
</dbReference>
<keyword evidence="2" id="KW-0472">Membrane</keyword>
<dbReference type="Proteomes" id="UP000199533">
    <property type="component" value="Unassembled WGS sequence"/>
</dbReference>
<reference evidence="5" key="1">
    <citation type="submission" date="2016-10" db="EMBL/GenBank/DDBJ databases">
        <authorList>
            <person name="Varghese N."/>
            <person name="Submissions S."/>
        </authorList>
    </citation>
    <scope>NUCLEOTIDE SEQUENCE [LARGE SCALE GENOMIC DNA]</scope>
    <source>
        <strain evidence="5">Nm69</strain>
    </source>
</reference>
<dbReference type="SUPFAM" id="SSF56436">
    <property type="entry name" value="C-type lectin-like"/>
    <property type="match status" value="1"/>
</dbReference>
<dbReference type="PANTHER" id="PTHR23150">
    <property type="entry name" value="SULFATASE MODIFYING FACTOR 1, 2"/>
    <property type="match status" value="1"/>
</dbReference>
<feature type="compositionally biased region" description="Polar residues" evidence="1">
    <location>
        <begin position="1"/>
        <end position="10"/>
    </location>
</feature>
<feature type="region of interest" description="Disordered" evidence="1">
    <location>
        <begin position="1"/>
        <end position="22"/>
    </location>
</feature>
<evidence type="ECO:0000256" key="2">
    <source>
        <dbReference type="SAM" id="Phobius"/>
    </source>
</evidence>
<keyword evidence="5" id="KW-1185">Reference proteome</keyword>
<evidence type="ECO:0000313" key="4">
    <source>
        <dbReference type="EMBL" id="SFL04963.1"/>
    </source>
</evidence>
<evidence type="ECO:0000259" key="3">
    <source>
        <dbReference type="Pfam" id="PF03781"/>
    </source>
</evidence>
<dbReference type="InterPro" id="IPR016187">
    <property type="entry name" value="CTDL_fold"/>
</dbReference>
<organism evidence="4 5">
    <name type="scientific">Nitrosomonas aestuarii</name>
    <dbReference type="NCBI Taxonomy" id="52441"/>
    <lineage>
        <taxon>Bacteria</taxon>
        <taxon>Pseudomonadati</taxon>
        <taxon>Pseudomonadota</taxon>
        <taxon>Betaproteobacteria</taxon>
        <taxon>Nitrosomonadales</taxon>
        <taxon>Nitrosomonadaceae</taxon>
        <taxon>Nitrosomonas</taxon>
    </lineage>
</organism>
<dbReference type="GO" id="GO:0120147">
    <property type="term" value="F:formylglycine-generating oxidase activity"/>
    <property type="evidence" value="ECO:0007669"/>
    <property type="project" value="TreeGrafter"/>
</dbReference>
<dbReference type="RefSeq" id="WP_090701703.1">
    <property type="nucleotide sequence ID" value="NZ_FOSP01000028.1"/>
</dbReference>
<dbReference type="AlphaFoldDB" id="A0A1I4EIC1"/>
<sequence>MNVKNQNIAQKSPERNMQDQCRHPTKSSIQLLLLRRFLWISTVALLAIMSVPFLKSVYETITGHESTAGRISMHPDEMLLPELVLIPAGSFYMGEQNESFIKNLSADEKKYFGVPGKHVEIDRPFYISKYEITNAQYDSYVKAQQFNSPMEKNSIILPDVKQDKYDNYPVAEVSWRRAMAYAVWLGEQKQFSCRLPTEAEWEYAARAGLNNAYPWGDEIGVNNAHCRECGSQWDKQQAAPVGQFKANLYGLYDTSGNVWEWTCSAWRDQYEGQEQQCARMEEFGARAVRGGSWAYDTKYIRSSVRGEFDASIRYSGFGFRVMCLFPVE</sequence>
<dbReference type="InterPro" id="IPR051043">
    <property type="entry name" value="Sulfatase_Mod_Factor_Kinase"/>
</dbReference>